<reference evidence="1" key="1">
    <citation type="submission" date="2018-06" db="EMBL/GenBank/DDBJ databases">
        <authorList>
            <person name="Zhirakovskaya E."/>
        </authorList>
    </citation>
    <scope>NUCLEOTIDE SEQUENCE</scope>
</reference>
<protein>
    <recommendedName>
        <fullName evidence="2">Peptidase M48 domain-containing protein</fullName>
    </recommendedName>
</protein>
<organism evidence="1">
    <name type="scientific">hydrothermal vent metagenome</name>
    <dbReference type="NCBI Taxonomy" id="652676"/>
    <lineage>
        <taxon>unclassified sequences</taxon>
        <taxon>metagenomes</taxon>
        <taxon>ecological metagenomes</taxon>
    </lineage>
</organism>
<evidence type="ECO:0000313" key="1">
    <source>
        <dbReference type="EMBL" id="VAX05177.1"/>
    </source>
</evidence>
<proteinExistence type="predicted"/>
<name>A0A3B1BK34_9ZZZZ</name>
<dbReference type="EMBL" id="UOFV01000518">
    <property type="protein sequence ID" value="VAX05177.1"/>
    <property type="molecule type" value="Genomic_DNA"/>
</dbReference>
<sequence length="112" mass="13020">MKRRTWFFLNAVVRVEPGRFHRAGFGRLLLPHPPVANWLLRRGLSKDTYKKLCCEHEMGHLQGLPLEVLYSVALVLLMINNEGNNIVGWLWVVLSSFAAWEIFAEMHTIRHV</sequence>
<gene>
    <name evidence="1" type="ORF">MNBD_GAMMA19-217</name>
</gene>
<dbReference type="AlphaFoldDB" id="A0A3B1BK34"/>
<evidence type="ECO:0008006" key="2">
    <source>
        <dbReference type="Google" id="ProtNLM"/>
    </source>
</evidence>
<feature type="non-terminal residue" evidence="1">
    <location>
        <position position="112"/>
    </location>
</feature>
<accession>A0A3B1BK34</accession>